<reference evidence="2" key="1">
    <citation type="journal article" date="2004" name="Breed. Sci.">
        <title>Molecular Characterization of a 313-kb Genomic Region Containing the Self-incompatibility Locus of Ipomoea trifida, a Diploid Relative of Sweet Potato.</title>
        <authorList>
            <person name="Tomita R.N."/>
            <person name="Suzuki G."/>
            <person name="Yoshida K."/>
            <person name="Yano Y."/>
            <person name="Tsuchiya T."/>
            <person name="Kakeda K."/>
            <person name="Mukai Y."/>
            <person name="Kowyama Y."/>
        </authorList>
    </citation>
    <scope>NUCLEOTIDE SEQUENCE</scope>
</reference>
<dbReference type="AlphaFoldDB" id="Q6JJ50"/>
<name>Q6JJ50_IPOTF</name>
<protein>
    <submittedName>
        <fullName evidence="2">Uncharacterized protein</fullName>
    </submittedName>
</protein>
<accession>Q6JJ50</accession>
<evidence type="ECO:0000313" key="2">
    <source>
        <dbReference type="EMBL" id="AAS79582.1"/>
    </source>
</evidence>
<evidence type="ECO:0000256" key="1">
    <source>
        <dbReference type="SAM" id="MobiDB-lite"/>
    </source>
</evidence>
<feature type="compositionally biased region" description="Basic residues" evidence="1">
    <location>
        <begin position="1"/>
        <end position="10"/>
    </location>
</feature>
<feature type="compositionally biased region" description="Basic and acidic residues" evidence="1">
    <location>
        <begin position="44"/>
        <end position="58"/>
    </location>
</feature>
<sequence length="144" mass="15842">MAMFRRRIHKPKLEGKIGLGRALDARPSRRPQKCPQKFENQSKTSERCLMDAGADARVHPASIRRPKSSEADFSDAGRTPASTPRPAVRRSAQPGRTRGRTLVRPASSAIGQPILGAFLRLKGSFSSRFEGQSIPNPLHFNSTP</sequence>
<feature type="region of interest" description="Disordered" evidence="1">
    <location>
        <begin position="1"/>
        <end position="107"/>
    </location>
</feature>
<proteinExistence type="predicted"/>
<organism evidence="2">
    <name type="scientific">Ipomoea trifida</name>
    <name type="common">Morning glory</name>
    <dbReference type="NCBI Taxonomy" id="35884"/>
    <lineage>
        <taxon>Eukaryota</taxon>
        <taxon>Viridiplantae</taxon>
        <taxon>Streptophyta</taxon>
        <taxon>Embryophyta</taxon>
        <taxon>Tracheophyta</taxon>
        <taxon>Spermatophyta</taxon>
        <taxon>Magnoliopsida</taxon>
        <taxon>eudicotyledons</taxon>
        <taxon>Gunneridae</taxon>
        <taxon>Pentapetalae</taxon>
        <taxon>asterids</taxon>
        <taxon>lamiids</taxon>
        <taxon>Solanales</taxon>
        <taxon>Convolvulaceae</taxon>
        <taxon>Ipomoeeae</taxon>
        <taxon>Ipomoea</taxon>
    </lineage>
</organism>
<dbReference type="EMBL" id="AH013750">
    <property type="protein sequence ID" value="AAS79582.1"/>
    <property type="molecule type" value="Genomic_DNA"/>
</dbReference>